<dbReference type="InterPro" id="IPR034762">
    <property type="entry name" value="Lys-tRNA-ligase_II_bac/euk"/>
</dbReference>
<dbReference type="CDD" id="cd00775">
    <property type="entry name" value="LysRS_core"/>
    <property type="match status" value="1"/>
</dbReference>
<organism evidence="16 17">
    <name type="scientific">Metabacillus sediminilitoris</name>
    <dbReference type="NCBI Taxonomy" id="2567941"/>
    <lineage>
        <taxon>Bacteria</taxon>
        <taxon>Bacillati</taxon>
        <taxon>Bacillota</taxon>
        <taxon>Bacilli</taxon>
        <taxon>Bacillales</taxon>
        <taxon>Bacillaceae</taxon>
        <taxon>Metabacillus</taxon>
    </lineage>
</organism>
<comment type="similarity">
    <text evidence="2 13">Belongs to the class-II aminoacyl-tRNA synthetase family.</text>
</comment>
<evidence type="ECO:0000256" key="11">
    <source>
        <dbReference type="ARBA" id="ARBA00023146"/>
    </source>
</evidence>
<evidence type="ECO:0000256" key="14">
    <source>
        <dbReference type="RuleBase" id="RU000336"/>
    </source>
</evidence>
<dbReference type="InterPro" id="IPR004364">
    <property type="entry name" value="Aa-tRNA-synt_II"/>
</dbReference>
<comment type="subunit">
    <text evidence="3 13">Homodimer.</text>
</comment>
<dbReference type="NCBIfam" id="TIGR00499">
    <property type="entry name" value="lysS_bact"/>
    <property type="match status" value="1"/>
</dbReference>
<dbReference type="InterPro" id="IPR012340">
    <property type="entry name" value="NA-bd_OB-fold"/>
</dbReference>
<evidence type="ECO:0000256" key="7">
    <source>
        <dbReference type="ARBA" id="ARBA00022741"/>
    </source>
</evidence>
<dbReference type="HAMAP" id="MF_00252">
    <property type="entry name" value="Lys_tRNA_synth_class2"/>
    <property type="match status" value="1"/>
</dbReference>
<dbReference type="OrthoDB" id="9801152at2"/>
<dbReference type="PANTHER" id="PTHR42918:SF15">
    <property type="entry name" value="LYSINE--TRNA LIGASE, CHLOROPLASTIC_MITOCHONDRIAL"/>
    <property type="match status" value="1"/>
</dbReference>
<dbReference type="RefSeq" id="WP_136358246.1">
    <property type="nucleotide sequence ID" value="NZ_CP046266.1"/>
</dbReference>
<comment type="subcellular location">
    <subcellularLocation>
        <location evidence="1 13">Cytoplasm</location>
    </subcellularLocation>
</comment>
<dbReference type="EMBL" id="SSNT01000024">
    <property type="protein sequence ID" value="THF75833.1"/>
    <property type="molecule type" value="Genomic_DNA"/>
</dbReference>
<dbReference type="GO" id="GO:0000049">
    <property type="term" value="F:tRNA binding"/>
    <property type="evidence" value="ECO:0007669"/>
    <property type="project" value="TreeGrafter"/>
</dbReference>
<keyword evidence="8 13" id="KW-0067">ATP-binding</keyword>
<dbReference type="SUPFAM" id="SSF55681">
    <property type="entry name" value="Class II aaRS and biotin synthetases"/>
    <property type="match status" value="1"/>
</dbReference>
<dbReference type="GO" id="GO:0016740">
    <property type="term" value="F:transferase activity"/>
    <property type="evidence" value="ECO:0007669"/>
    <property type="project" value="UniProtKB-ARBA"/>
</dbReference>
<evidence type="ECO:0000256" key="3">
    <source>
        <dbReference type="ARBA" id="ARBA00011738"/>
    </source>
</evidence>
<keyword evidence="7 13" id="KW-0547">Nucleotide-binding</keyword>
<protein>
    <recommendedName>
        <fullName evidence="13">Lysine--tRNA ligase</fullName>
        <ecNumber evidence="13">6.1.1.6</ecNumber>
    </recommendedName>
    <alternativeName>
        <fullName evidence="13">Lysyl-tRNA synthetase</fullName>
        <shortName evidence="13">LysRS</shortName>
    </alternativeName>
</protein>
<dbReference type="PROSITE" id="PS50862">
    <property type="entry name" value="AA_TRNA_LIGASE_II"/>
    <property type="match status" value="1"/>
</dbReference>
<evidence type="ECO:0000256" key="2">
    <source>
        <dbReference type="ARBA" id="ARBA00008226"/>
    </source>
</evidence>
<evidence type="ECO:0000256" key="10">
    <source>
        <dbReference type="ARBA" id="ARBA00022917"/>
    </source>
</evidence>
<dbReference type="GO" id="GO:0006430">
    <property type="term" value="P:lysyl-tRNA aminoacylation"/>
    <property type="evidence" value="ECO:0007669"/>
    <property type="project" value="UniProtKB-UniRule"/>
</dbReference>
<feature type="binding site" evidence="13">
    <location>
        <position position="417"/>
    </location>
    <ligand>
        <name>Mg(2+)</name>
        <dbReference type="ChEBI" id="CHEBI:18420"/>
        <label>2</label>
    </ligand>
</feature>
<dbReference type="Gene3D" id="2.40.50.140">
    <property type="entry name" value="Nucleic acid-binding proteins"/>
    <property type="match status" value="1"/>
</dbReference>
<evidence type="ECO:0000259" key="15">
    <source>
        <dbReference type="PROSITE" id="PS50862"/>
    </source>
</evidence>
<evidence type="ECO:0000256" key="9">
    <source>
        <dbReference type="ARBA" id="ARBA00022842"/>
    </source>
</evidence>
<dbReference type="SUPFAM" id="SSF50249">
    <property type="entry name" value="Nucleic acid-binding proteins"/>
    <property type="match status" value="1"/>
</dbReference>
<dbReference type="GO" id="GO:0005829">
    <property type="term" value="C:cytosol"/>
    <property type="evidence" value="ECO:0007669"/>
    <property type="project" value="TreeGrafter"/>
</dbReference>
<evidence type="ECO:0000313" key="17">
    <source>
        <dbReference type="Proteomes" id="UP000310334"/>
    </source>
</evidence>
<evidence type="ECO:0000256" key="4">
    <source>
        <dbReference type="ARBA" id="ARBA00022490"/>
    </source>
</evidence>
<dbReference type="InterPro" id="IPR004365">
    <property type="entry name" value="NA-bd_OB_tRNA"/>
</dbReference>
<comment type="caution">
    <text evidence="16">The sequence shown here is derived from an EMBL/GenBank/DDBJ whole genome shotgun (WGS) entry which is preliminary data.</text>
</comment>
<feature type="binding site" evidence="13">
    <location>
        <position position="417"/>
    </location>
    <ligand>
        <name>Mg(2+)</name>
        <dbReference type="ChEBI" id="CHEBI:18420"/>
        <label>1</label>
    </ligand>
</feature>
<dbReference type="GO" id="GO:0140096">
    <property type="term" value="F:catalytic activity, acting on a protein"/>
    <property type="evidence" value="ECO:0007669"/>
    <property type="project" value="UniProtKB-ARBA"/>
</dbReference>
<keyword evidence="10 13" id="KW-0648">Protein biosynthesis</keyword>
<dbReference type="InterPro" id="IPR045864">
    <property type="entry name" value="aa-tRNA-synth_II/BPL/LPL"/>
</dbReference>
<keyword evidence="4 13" id="KW-0963">Cytoplasm</keyword>
<dbReference type="GO" id="GO:0004824">
    <property type="term" value="F:lysine-tRNA ligase activity"/>
    <property type="evidence" value="ECO:0007669"/>
    <property type="project" value="UniProtKB-UniRule"/>
</dbReference>
<dbReference type="PRINTS" id="PR00982">
    <property type="entry name" value="TRNASYNTHLYS"/>
</dbReference>
<dbReference type="NCBIfam" id="NF001756">
    <property type="entry name" value="PRK00484.1"/>
    <property type="match status" value="1"/>
</dbReference>
<dbReference type="CDD" id="cd04322">
    <property type="entry name" value="LysRS_N"/>
    <property type="match status" value="1"/>
</dbReference>
<comment type="cofactor">
    <cofactor evidence="13 14">
        <name>Mg(2+)</name>
        <dbReference type="ChEBI" id="CHEBI:18420"/>
    </cofactor>
    <text evidence="13 14">Binds 3 Mg(2+) ions per subunit.</text>
</comment>
<evidence type="ECO:0000313" key="16">
    <source>
        <dbReference type="EMBL" id="THF75833.1"/>
    </source>
</evidence>
<dbReference type="InterPro" id="IPR006195">
    <property type="entry name" value="aa-tRNA-synth_II"/>
</dbReference>
<dbReference type="GO" id="GO:0005524">
    <property type="term" value="F:ATP binding"/>
    <property type="evidence" value="ECO:0007669"/>
    <property type="project" value="UniProtKB-UniRule"/>
</dbReference>
<keyword evidence="9 13" id="KW-0460">Magnesium</keyword>
<gene>
    <name evidence="13 16" type="primary">lysS</name>
    <name evidence="16" type="ORF">E6W99_23000</name>
</gene>
<sequence length="499" mass="57722">MSHEDLNHEELNDQLKVRREKLHNLREKGLDPFGKRFERTHQSEEILAAYNELTKEELEEKDVTVTIAGRIMTKRGKGKAGFAHIQDLSGQIQIYVRKDAIGEEAYEIFNTADLGDIIGVSGVVFKTQVGELSIKVKSFELLTKSLRPLPDKFHGLKDIEQRYRQRYVDLIMSPDSKKTFITRSKIIQAMRRYLDDQGYLEVETPTMHAIPGGASARPFITHHNALDMPLYMRIAIELHLKRLIVGGLEKVYEIGRVFRNEGVSTRHNPEFTMIELYEAYADYQDIMSLTENVIAHIAKEVLGTTTVQYGDYEVNLEPKWTRLHMVDAIKEYTGADFWKEMSVEDARNLAKEHNVEITEHMQYGHIVNEFFEQKVEEKLIQPTFIYGHPVEISPLAKKNDEDPRFTDRFELFIVAREHANAFTELNDPIDQKERFEAQLKEREQGNDEAHMMDDDFIEALEYGMPPTGGLGIGIDRLVMLLTNSPSIRDVLLFPQMRHR</sequence>
<evidence type="ECO:0000256" key="5">
    <source>
        <dbReference type="ARBA" id="ARBA00022598"/>
    </source>
</evidence>
<dbReference type="PIRSF" id="PIRSF039101">
    <property type="entry name" value="LysRS2"/>
    <property type="match status" value="1"/>
</dbReference>
<dbReference type="Pfam" id="PF01336">
    <property type="entry name" value="tRNA_anti-codon"/>
    <property type="match status" value="1"/>
</dbReference>
<dbReference type="AlphaFoldDB" id="A0A4S4BM72"/>
<evidence type="ECO:0000256" key="8">
    <source>
        <dbReference type="ARBA" id="ARBA00022840"/>
    </source>
</evidence>
<dbReference type="PANTHER" id="PTHR42918">
    <property type="entry name" value="LYSYL-TRNA SYNTHETASE"/>
    <property type="match status" value="1"/>
</dbReference>
<dbReference type="InterPro" id="IPR002313">
    <property type="entry name" value="Lys-tRNA-ligase_II"/>
</dbReference>
<dbReference type="InterPro" id="IPR044136">
    <property type="entry name" value="Lys-tRNA-ligase_II_N"/>
</dbReference>
<evidence type="ECO:0000256" key="6">
    <source>
        <dbReference type="ARBA" id="ARBA00022723"/>
    </source>
</evidence>
<keyword evidence="11 13" id="KW-0030">Aminoacyl-tRNA synthetase</keyword>
<comment type="catalytic activity">
    <reaction evidence="12 13 14">
        <text>tRNA(Lys) + L-lysine + ATP = L-lysyl-tRNA(Lys) + AMP + diphosphate</text>
        <dbReference type="Rhea" id="RHEA:20792"/>
        <dbReference type="Rhea" id="RHEA-COMP:9696"/>
        <dbReference type="Rhea" id="RHEA-COMP:9697"/>
        <dbReference type="ChEBI" id="CHEBI:30616"/>
        <dbReference type="ChEBI" id="CHEBI:32551"/>
        <dbReference type="ChEBI" id="CHEBI:33019"/>
        <dbReference type="ChEBI" id="CHEBI:78442"/>
        <dbReference type="ChEBI" id="CHEBI:78529"/>
        <dbReference type="ChEBI" id="CHEBI:456215"/>
        <dbReference type="EC" id="6.1.1.6"/>
    </reaction>
</comment>
<keyword evidence="6 13" id="KW-0479">Metal-binding</keyword>
<dbReference type="Proteomes" id="UP000310334">
    <property type="component" value="Unassembled WGS sequence"/>
</dbReference>
<evidence type="ECO:0000256" key="1">
    <source>
        <dbReference type="ARBA" id="ARBA00004496"/>
    </source>
</evidence>
<proteinExistence type="inferred from homology"/>
<dbReference type="FunFam" id="3.30.930.10:FF:000001">
    <property type="entry name" value="Lysine--tRNA ligase"/>
    <property type="match status" value="1"/>
</dbReference>
<name>A0A4S4BM72_9BACI</name>
<dbReference type="EC" id="6.1.1.6" evidence="13"/>
<dbReference type="InterPro" id="IPR018149">
    <property type="entry name" value="Lys-tRNA-synth_II_C"/>
</dbReference>
<feature type="domain" description="Aminoacyl-transfer RNA synthetases class-II family profile" evidence="15">
    <location>
        <begin position="183"/>
        <end position="494"/>
    </location>
</feature>
<reference evidence="16 17" key="1">
    <citation type="submission" date="2019-04" db="EMBL/GenBank/DDBJ databases">
        <title>Bacillus sediminilitoris sp. nov., isolated from a tidal flat sediment on the East China Sea.</title>
        <authorList>
            <person name="Wei Y."/>
            <person name="Mao H."/>
            <person name="Fang J."/>
        </authorList>
    </citation>
    <scope>NUCLEOTIDE SEQUENCE [LARGE SCALE GENOMIC DNA]</scope>
    <source>
        <strain evidence="16 17">DSL-17</strain>
    </source>
</reference>
<keyword evidence="17" id="KW-1185">Reference proteome</keyword>
<evidence type="ECO:0000256" key="12">
    <source>
        <dbReference type="ARBA" id="ARBA00048573"/>
    </source>
</evidence>
<dbReference type="FunFam" id="2.40.50.140:FF:000024">
    <property type="entry name" value="Lysine--tRNA ligase"/>
    <property type="match status" value="1"/>
</dbReference>
<dbReference type="Pfam" id="PF00152">
    <property type="entry name" value="tRNA-synt_2"/>
    <property type="match status" value="1"/>
</dbReference>
<dbReference type="Gene3D" id="3.30.930.10">
    <property type="entry name" value="Bira Bifunctional Protein, Domain 2"/>
    <property type="match status" value="1"/>
</dbReference>
<keyword evidence="5 13" id="KW-0436">Ligase</keyword>
<dbReference type="GO" id="GO:0000287">
    <property type="term" value="F:magnesium ion binding"/>
    <property type="evidence" value="ECO:0007669"/>
    <property type="project" value="UniProtKB-UniRule"/>
</dbReference>
<accession>A0A4S4BM72</accession>
<feature type="binding site" evidence="13">
    <location>
        <position position="410"/>
    </location>
    <ligand>
        <name>Mg(2+)</name>
        <dbReference type="ChEBI" id="CHEBI:18420"/>
        <label>1</label>
    </ligand>
</feature>
<evidence type="ECO:0000256" key="13">
    <source>
        <dbReference type="HAMAP-Rule" id="MF_00252"/>
    </source>
</evidence>